<evidence type="ECO:0000313" key="1">
    <source>
        <dbReference type="EMBL" id="QGU03084.1"/>
    </source>
</evidence>
<name>A0A6B8VNT7_9CORY</name>
<evidence type="ECO:0000313" key="2">
    <source>
        <dbReference type="Proteomes" id="UP000427071"/>
    </source>
</evidence>
<gene>
    <name evidence="1" type="ORF">CKALI_11200</name>
</gene>
<protein>
    <recommendedName>
        <fullName evidence="3">Preprotein translocase subunit SecB</fullName>
    </recommendedName>
</protein>
<accession>A0A6B8VNT7</accession>
<dbReference type="AlphaFoldDB" id="A0A6B8VNT7"/>
<reference evidence="2" key="1">
    <citation type="submission" date="2019-11" db="EMBL/GenBank/DDBJ databases">
        <title>Complete genome sequence of Corynebacterium kalinowskii 1959, a novel Corynebacterium species isolated from soil of a small paddock in Vilsendorf, Germany.</title>
        <authorList>
            <person name="Schaffert L."/>
            <person name="Ruwe M."/>
            <person name="Milse J."/>
            <person name="Hanuschka K."/>
            <person name="Ortseifen V."/>
            <person name="Droste J."/>
            <person name="Brandt D."/>
            <person name="Schlueter L."/>
            <person name="Kutter Y."/>
            <person name="Vinke S."/>
            <person name="Viehoefer P."/>
            <person name="Jacob L."/>
            <person name="Luebke N.-C."/>
            <person name="Schulte-Berndt E."/>
            <person name="Hain C."/>
            <person name="Linder M."/>
            <person name="Schmidt P."/>
            <person name="Wollenschlaeger L."/>
            <person name="Luttermann T."/>
            <person name="Thieme E."/>
            <person name="Hassa J."/>
            <person name="Haak M."/>
            <person name="Wittchen M."/>
            <person name="Mentz A."/>
            <person name="Persicke M."/>
            <person name="Busche T."/>
            <person name="Ruckert C."/>
        </authorList>
    </citation>
    <scope>NUCLEOTIDE SEQUENCE [LARGE SCALE GENOMIC DNA]</scope>
    <source>
        <strain evidence="2">1959</strain>
    </source>
</reference>
<sequence>MQFSALEEQMKNVQFRVGRIMAVRKDLDRRLSDDEGHSGWDIDAQVNVDVGVDKFQVIITLTRDSFHDEIAVTIGGYFSLLSDISEFDSSQFEEFVVQSAIPRTLNVAMAHLDQAAKQIEAEPTPIPFELERNIRTTPFSAFLITH</sequence>
<organism evidence="1 2">
    <name type="scientific">Corynebacterium kalinowskii</name>
    <dbReference type="NCBI Taxonomy" id="2675216"/>
    <lineage>
        <taxon>Bacteria</taxon>
        <taxon>Bacillati</taxon>
        <taxon>Actinomycetota</taxon>
        <taxon>Actinomycetes</taxon>
        <taxon>Mycobacteriales</taxon>
        <taxon>Corynebacteriaceae</taxon>
        <taxon>Corynebacterium</taxon>
    </lineage>
</organism>
<dbReference type="EMBL" id="CP046452">
    <property type="protein sequence ID" value="QGU03084.1"/>
    <property type="molecule type" value="Genomic_DNA"/>
</dbReference>
<proteinExistence type="predicted"/>
<keyword evidence="2" id="KW-1185">Reference proteome</keyword>
<dbReference type="Proteomes" id="UP000427071">
    <property type="component" value="Chromosome"/>
</dbReference>
<dbReference type="RefSeq" id="WP_156193407.1">
    <property type="nucleotide sequence ID" value="NZ_CP046452.1"/>
</dbReference>
<evidence type="ECO:0008006" key="3">
    <source>
        <dbReference type="Google" id="ProtNLM"/>
    </source>
</evidence>
<dbReference type="KEGG" id="ckw:CKALI_11200"/>